<accession>A0A6J6XB16</accession>
<evidence type="ECO:0000313" key="2">
    <source>
        <dbReference type="EMBL" id="CAB4793962.1"/>
    </source>
</evidence>
<sequence length="76" mass="8064">MVPVGHDVTAGSPKQVFGSRGARPSDEVRLKNPTGINPATGKSIEFAQLGFDRGRDGLALGLLIQTDHQGRLCTIH</sequence>
<proteinExistence type="predicted"/>
<evidence type="ECO:0000256" key="1">
    <source>
        <dbReference type="SAM" id="MobiDB-lite"/>
    </source>
</evidence>
<gene>
    <name evidence="2" type="ORF">UFOPK3024_00198</name>
</gene>
<feature type="region of interest" description="Disordered" evidence="1">
    <location>
        <begin position="1"/>
        <end position="39"/>
    </location>
</feature>
<name>A0A6J6XB16_9ZZZZ</name>
<organism evidence="2">
    <name type="scientific">freshwater metagenome</name>
    <dbReference type="NCBI Taxonomy" id="449393"/>
    <lineage>
        <taxon>unclassified sequences</taxon>
        <taxon>metagenomes</taxon>
        <taxon>ecological metagenomes</taxon>
    </lineage>
</organism>
<dbReference type="AlphaFoldDB" id="A0A6J6XB16"/>
<protein>
    <submittedName>
        <fullName evidence="2">Unannotated protein</fullName>
    </submittedName>
</protein>
<reference evidence="2" key="1">
    <citation type="submission" date="2020-05" db="EMBL/GenBank/DDBJ databases">
        <authorList>
            <person name="Chiriac C."/>
            <person name="Salcher M."/>
            <person name="Ghai R."/>
            <person name="Kavagutti S V."/>
        </authorList>
    </citation>
    <scope>NUCLEOTIDE SEQUENCE</scope>
</reference>
<dbReference type="EMBL" id="CAFAAK010000022">
    <property type="protein sequence ID" value="CAB4793962.1"/>
    <property type="molecule type" value="Genomic_DNA"/>
</dbReference>